<dbReference type="Gene3D" id="3.40.50.300">
    <property type="entry name" value="P-loop containing nucleotide triphosphate hydrolases"/>
    <property type="match status" value="1"/>
</dbReference>
<evidence type="ECO:0000313" key="4">
    <source>
        <dbReference type="Proteomes" id="UP000019763"/>
    </source>
</evidence>
<keyword evidence="1" id="KW-0235">DNA replication</keyword>
<dbReference type="PANTHER" id="PTHR23389:SF6">
    <property type="entry name" value="REPLICATION FACTOR C SUBUNIT 1"/>
    <property type="match status" value="1"/>
</dbReference>
<protein>
    <submittedName>
        <fullName evidence="3">Rad17 cell cycle checkpoint protein</fullName>
    </submittedName>
</protein>
<dbReference type="Gene3D" id="3.40.50.10190">
    <property type="entry name" value="BRCT domain"/>
    <property type="match status" value="1"/>
</dbReference>
<sequence>MTPRKRPGAGVPVRKVARRSVDSGSGLAGVKVVVTGVPVRMSRSLLESKVRSAGGVVTTAVSGVTNYLVYGAQLEDGRPVEAGSKFRKAAALAASGSGVGLEVLSEEDFLSRFPELLADIQAPATNLATLEPSHPLATLWTERWRPEQPADFVFNHGAFRALHDWLTAWPAAAERGCLLCGPPGVGKTSAVLAVCKLLGYQLLEFNASDTRSRKQLQGR</sequence>
<accession>A0A023AZ97</accession>
<name>A0A023AZ97_GRENI</name>
<dbReference type="PROSITE" id="PS50172">
    <property type="entry name" value="BRCT"/>
    <property type="match status" value="1"/>
</dbReference>
<dbReference type="GO" id="GO:0006260">
    <property type="term" value="P:DNA replication"/>
    <property type="evidence" value="ECO:0007669"/>
    <property type="project" value="UniProtKB-KW"/>
</dbReference>
<dbReference type="GeneID" id="22915350"/>
<dbReference type="InterPro" id="IPR027417">
    <property type="entry name" value="P-loop_NTPase"/>
</dbReference>
<reference evidence="3" key="1">
    <citation type="submission" date="2013-12" db="EMBL/GenBank/DDBJ databases">
        <authorList>
            <person name="Omoto C.K."/>
            <person name="Sibley D."/>
            <person name="Venepally P."/>
            <person name="Hadjithomas M."/>
            <person name="Karamycheva S."/>
            <person name="Brunk B."/>
            <person name="Roos D."/>
            <person name="Caler E."/>
            <person name="Lorenzi H."/>
        </authorList>
    </citation>
    <scope>NUCLEOTIDE SEQUENCE</scope>
</reference>
<dbReference type="SUPFAM" id="SSF52113">
    <property type="entry name" value="BRCT domain"/>
    <property type="match status" value="1"/>
</dbReference>
<dbReference type="InterPro" id="IPR003959">
    <property type="entry name" value="ATPase_AAA_core"/>
</dbReference>
<dbReference type="OrthoDB" id="2195431at2759"/>
<dbReference type="EMBL" id="AFNH02001154">
    <property type="protein sequence ID" value="EZG43992.1"/>
    <property type="molecule type" value="Genomic_DNA"/>
</dbReference>
<dbReference type="GO" id="GO:0003677">
    <property type="term" value="F:DNA binding"/>
    <property type="evidence" value="ECO:0007669"/>
    <property type="project" value="TreeGrafter"/>
</dbReference>
<evidence type="ECO:0000259" key="2">
    <source>
        <dbReference type="PROSITE" id="PS50172"/>
    </source>
</evidence>
<keyword evidence="4" id="KW-1185">Reference proteome</keyword>
<dbReference type="InterPro" id="IPR001357">
    <property type="entry name" value="BRCT_dom"/>
</dbReference>
<dbReference type="Pfam" id="PF00004">
    <property type="entry name" value="AAA"/>
    <property type="match status" value="1"/>
</dbReference>
<evidence type="ECO:0000313" key="3">
    <source>
        <dbReference type="EMBL" id="EZG43992.1"/>
    </source>
</evidence>
<dbReference type="SUPFAM" id="SSF52540">
    <property type="entry name" value="P-loop containing nucleoside triphosphate hydrolases"/>
    <property type="match status" value="1"/>
</dbReference>
<proteinExistence type="predicted"/>
<feature type="domain" description="BRCT" evidence="2">
    <location>
        <begin position="22"/>
        <end position="107"/>
    </location>
</feature>
<dbReference type="InterPro" id="IPR036420">
    <property type="entry name" value="BRCT_dom_sf"/>
</dbReference>
<dbReference type="eggNOG" id="KOG1968">
    <property type="taxonomic scope" value="Eukaryota"/>
</dbReference>
<dbReference type="GO" id="GO:0005524">
    <property type="term" value="F:ATP binding"/>
    <property type="evidence" value="ECO:0007669"/>
    <property type="project" value="InterPro"/>
</dbReference>
<dbReference type="Proteomes" id="UP000019763">
    <property type="component" value="Unassembled WGS sequence"/>
</dbReference>
<gene>
    <name evidence="3" type="ORF">GNI_154550</name>
</gene>
<organism evidence="3 4">
    <name type="scientific">Gregarina niphandrodes</name>
    <name type="common">Septate eugregarine</name>
    <dbReference type="NCBI Taxonomy" id="110365"/>
    <lineage>
        <taxon>Eukaryota</taxon>
        <taxon>Sar</taxon>
        <taxon>Alveolata</taxon>
        <taxon>Apicomplexa</taxon>
        <taxon>Conoidasida</taxon>
        <taxon>Gregarinasina</taxon>
        <taxon>Eugregarinorida</taxon>
        <taxon>Gregarinidae</taxon>
        <taxon>Gregarina</taxon>
    </lineage>
</organism>
<dbReference type="VEuPathDB" id="CryptoDB:GNI_154550"/>
<dbReference type="GO" id="GO:0016887">
    <property type="term" value="F:ATP hydrolysis activity"/>
    <property type="evidence" value="ECO:0007669"/>
    <property type="project" value="InterPro"/>
</dbReference>
<dbReference type="PANTHER" id="PTHR23389">
    <property type="entry name" value="CHROMOSOME TRANSMISSION FIDELITY FACTOR 18"/>
    <property type="match status" value="1"/>
</dbReference>
<dbReference type="RefSeq" id="XP_011132857.1">
    <property type="nucleotide sequence ID" value="XM_011134555.1"/>
</dbReference>
<evidence type="ECO:0000256" key="1">
    <source>
        <dbReference type="ARBA" id="ARBA00022705"/>
    </source>
</evidence>
<dbReference type="AlphaFoldDB" id="A0A023AZ97"/>
<comment type="caution">
    <text evidence="3">The sequence shown here is derived from an EMBL/GenBank/DDBJ whole genome shotgun (WGS) entry which is preliminary data.</text>
</comment>
<dbReference type="GO" id="GO:0005634">
    <property type="term" value="C:nucleus"/>
    <property type="evidence" value="ECO:0007669"/>
    <property type="project" value="TreeGrafter"/>
</dbReference>